<dbReference type="KEGG" id="acae:HYG86_11365"/>
<evidence type="ECO:0000313" key="2">
    <source>
        <dbReference type="EMBL" id="QNO15321.1"/>
    </source>
</evidence>
<dbReference type="InterPro" id="IPR014875">
    <property type="entry name" value="Mor_transcription_activator"/>
</dbReference>
<keyword evidence="3" id="KW-1185">Reference proteome</keyword>
<sequence length="82" mass="9748">MSNVLKIEKLISYIGEDDFQQLVENEPGMHVYIPKRFDGRFHDIKQRNKLIREDYYNGVDVPELSVKYGLSEAWVYKIIAKR</sequence>
<reference evidence="2 3" key="1">
    <citation type="submission" date="2020-07" db="EMBL/GenBank/DDBJ databases">
        <title>Alkalicella. sp. LB2 genome.</title>
        <authorList>
            <person name="Postec A."/>
            <person name="Quemeneur M."/>
        </authorList>
    </citation>
    <scope>NUCLEOTIDE SEQUENCE [LARGE SCALE GENOMIC DNA]</scope>
    <source>
        <strain evidence="2 3">LB2</strain>
    </source>
</reference>
<name>A0A7G9W9F9_ALKCA</name>
<dbReference type="RefSeq" id="WP_213165685.1">
    <property type="nucleotide sequence ID" value="NZ_CP058559.1"/>
</dbReference>
<dbReference type="InterPro" id="IPR009057">
    <property type="entry name" value="Homeodomain-like_sf"/>
</dbReference>
<evidence type="ECO:0000259" key="1">
    <source>
        <dbReference type="Pfam" id="PF08765"/>
    </source>
</evidence>
<gene>
    <name evidence="2" type="ORF">HYG86_11365</name>
</gene>
<protein>
    <recommendedName>
        <fullName evidence="1">Mor transcription activator domain-containing protein</fullName>
    </recommendedName>
</protein>
<dbReference type="AlphaFoldDB" id="A0A7G9W9F9"/>
<dbReference type="Proteomes" id="UP000516160">
    <property type="component" value="Chromosome"/>
</dbReference>
<accession>A0A7G9W9F9</accession>
<dbReference type="Gene3D" id="1.10.10.60">
    <property type="entry name" value="Homeodomain-like"/>
    <property type="match status" value="1"/>
</dbReference>
<dbReference type="SUPFAM" id="SSF46689">
    <property type="entry name" value="Homeodomain-like"/>
    <property type="match status" value="1"/>
</dbReference>
<dbReference type="EMBL" id="CP058559">
    <property type="protein sequence ID" value="QNO15321.1"/>
    <property type="molecule type" value="Genomic_DNA"/>
</dbReference>
<organism evidence="2 3">
    <name type="scientific">Alkalicella caledoniensis</name>
    <dbReference type="NCBI Taxonomy" id="2731377"/>
    <lineage>
        <taxon>Bacteria</taxon>
        <taxon>Bacillati</taxon>
        <taxon>Bacillota</taxon>
        <taxon>Clostridia</taxon>
        <taxon>Eubacteriales</taxon>
        <taxon>Proteinivoracaceae</taxon>
        <taxon>Alkalicella</taxon>
    </lineage>
</organism>
<evidence type="ECO:0000313" key="3">
    <source>
        <dbReference type="Proteomes" id="UP000516160"/>
    </source>
</evidence>
<proteinExistence type="predicted"/>
<feature type="domain" description="Mor transcription activator" evidence="1">
    <location>
        <begin position="10"/>
        <end position="81"/>
    </location>
</feature>
<dbReference type="Pfam" id="PF08765">
    <property type="entry name" value="Mor"/>
    <property type="match status" value="1"/>
</dbReference>